<sequence>MSTTTQPSLLSVHLRRAGVGTNNRPDRDSKAVQDKVDASNADTAFISLPAVFEDEPEFPAQADGEHRDYTPLSSPPTTPHLSFIISKPRSAPSDQSGRLASQQSSTTPPEHIHHSKPPTVWCHRLNSQKDHASDHHPKSESNKLYNLLRSFSVSSMPALSTSATTANTATTLIEPSTPPCAQTWQRRKSSNSSLPSLPSLSSFSTTTAPPTATPKAAQSTLVDTTSATAQMIKYDAQVERKRMSLSDDAEEMRRRNTLWRRIGGYVVDTHSQTHTDSAALLNSQIRQEERFPDSLTERLRNVKARWSLSISEARSEGRAQAVALLRDARILYREMKIEGSGGVLDGDVFHSYSPSPSQSTATKSPRCDHCCALHSGGPYECDLNRQIRAGRAHEREKRRIKSWIELHLTALKLNVGNWDKINCPHPLSHIKKFEYGADLCTSSGLSSKSWLEIQGDTDRERNEALLESREFDFCLEYLAHFHRHQMKKKKNTSSYRPRSSI</sequence>
<feature type="compositionally biased region" description="Polar residues" evidence="1">
    <location>
        <begin position="92"/>
        <end position="108"/>
    </location>
</feature>
<evidence type="ECO:0000256" key="1">
    <source>
        <dbReference type="SAM" id="MobiDB-lite"/>
    </source>
</evidence>
<evidence type="ECO:0000313" key="2">
    <source>
        <dbReference type="EMBL" id="TIB14594.1"/>
    </source>
</evidence>
<dbReference type="OrthoDB" id="10505072at2759"/>
<dbReference type="OMA" id="KFEYGAD"/>
<feature type="compositionally biased region" description="Low complexity" evidence="1">
    <location>
        <begin position="190"/>
        <end position="220"/>
    </location>
</feature>
<proteinExistence type="predicted"/>
<accession>A0A4T0EI23</accession>
<feature type="region of interest" description="Disordered" evidence="1">
    <location>
        <begin position="1"/>
        <end position="36"/>
    </location>
</feature>
<feature type="region of interest" description="Disordered" evidence="1">
    <location>
        <begin position="167"/>
        <end position="222"/>
    </location>
</feature>
<feature type="region of interest" description="Disordered" evidence="1">
    <location>
        <begin position="60"/>
        <end position="118"/>
    </location>
</feature>
<gene>
    <name evidence="2" type="ORF">E3P90_01179</name>
</gene>
<dbReference type="Proteomes" id="UP000306954">
    <property type="component" value="Unassembled WGS sequence"/>
</dbReference>
<name>A0A4T0EI23_WALIC</name>
<organism evidence="2 3">
    <name type="scientific">Wallemia ichthyophaga</name>
    <dbReference type="NCBI Taxonomy" id="245174"/>
    <lineage>
        <taxon>Eukaryota</taxon>
        <taxon>Fungi</taxon>
        <taxon>Dikarya</taxon>
        <taxon>Basidiomycota</taxon>
        <taxon>Wallemiomycotina</taxon>
        <taxon>Wallemiomycetes</taxon>
        <taxon>Wallemiales</taxon>
        <taxon>Wallemiaceae</taxon>
        <taxon>Wallemia</taxon>
    </lineage>
</organism>
<dbReference type="AlphaFoldDB" id="A0A4T0EI23"/>
<comment type="caution">
    <text evidence="2">The sequence shown here is derived from an EMBL/GenBank/DDBJ whole genome shotgun (WGS) entry which is preliminary data.</text>
</comment>
<reference evidence="2 3" key="1">
    <citation type="submission" date="2019-03" db="EMBL/GenBank/DDBJ databases">
        <title>Sequencing 23 genomes of Wallemia ichthyophaga.</title>
        <authorList>
            <person name="Gostincar C."/>
        </authorList>
    </citation>
    <scope>NUCLEOTIDE SEQUENCE [LARGE SCALE GENOMIC DNA]</scope>
    <source>
        <strain evidence="2 3">EXF-8621</strain>
    </source>
</reference>
<protein>
    <submittedName>
        <fullName evidence="2">Uncharacterized protein</fullName>
    </submittedName>
</protein>
<evidence type="ECO:0000313" key="3">
    <source>
        <dbReference type="Proteomes" id="UP000306954"/>
    </source>
</evidence>
<feature type="compositionally biased region" description="Basic and acidic residues" evidence="1">
    <location>
        <begin position="24"/>
        <end position="36"/>
    </location>
</feature>
<dbReference type="EMBL" id="SPOF01000010">
    <property type="protein sequence ID" value="TIB14594.1"/>
    <property type="molecule type" value="Genomic_DNA"/>
</dbReference>